<dbReference type="EMBL" id="JBGNUJ010000006">
    <property type="protein sequence ID" value="KAL3958837.1"/>
    <property type="molecule type" value="Genomic_DNA"/>
</dbReference>
<evidence type="ECO:0000313" key="2">
    <source>
        <dbReference type="Proteomes" id="UP001638806"/>
    </source>
</evidence>
<reference evidence="1" key="1">
    <citation type="submission" date="2024-12" db="EMBL/GenBank/DDBJ databases">
        <title>Comparative genomics and development of molecular markers within Purpureocillium lilacinum and among Purpureocillium species.</title>
        <authorList>
            <person name="Yeh Z.-Y."/>
            <person name="Ni N.-T."/>
            <person name="Lo P.-H."/>
            <person name="Mushyakhwo K."/>
            <person name="Lin C.-F."/>
            <person name="Nai Y.-S."/>
        </authorList>
    </citation>
    <scope>NUCLEOTIDE SEQUENCE</scope>
    <source>
        <strain evidence="1">NCHU-NPUST-175</strain>
    </source>
</reference>
<accession>A0ACC4DR43</accession>
<comment type="caution">
    <text evidence="1">The sequence shown here is derived from an EMBL/GenBank/DDBJ whole genome shotgun (WGS) entry which is preliminary data.</text>
</comment>
<dbReference type="Proteomes" id="UP001638806">
    <property type="component" value="Unassembled WGS sequence"/>
</dbReference>
<evidence type="ECO:0000313" key="1">
    <source>
        <dbReference type="EMBL" id="KAL3958837.1"/>
    </source>
</evidence>
<name>A0ACC4DR43_PURLI</name>
<proteinExistence type="predicted"/>
<organism evidence="1 2">
    <name type="scientific">Purpureocillium lilacinum</name>
    <name type="common">Paecilomyces lilacinus</name>
    <dbReference type="NCBI Taxonomy" id="33203"/>
    <lineage>
        <taxon>Eukaryota</taxon>
        <taxon>Fungi</taxon>
        <taxon>Dikarya</taxon>
        <taxon>Ascomycota</taxon>
        <taxon>Pezizomycotina</taxon>
        <taxon>Sordariomycetes</taxon>
        <taxon>Hypocreomycetidae</taxon>
        <taxon>Hypocreales</taxon>
        <taxon>Ophiocordycipitaceae</taxon>
        <taxon>Purpureocillium</taxon>
    </lineage>
</organism>
<protein>
    <submittedName>
        <fullName evidence="1">Uncharacterized protein</fullName>
    </submittedName>
</protein>
<gene>
    <name evidence="1" type="ORF">ACCO45_006999</name>
</gene>
<sequence>MVGSATYTDAEIAWILDQALAGTKSADIQNGFRRFGRGLSASQLRYVKGKYGRDPRFNPNGPPAFPSTETFVTPSLAPAQVPLAAPAPIITTGPASMPPRNLFPTGPSIPYQPAGVTHPREEDPSAGVLQGQPAAKPQSMGLSENPTYYTNEDLMRMAVASQLAAYNTPQYHAQRFQAGYMPVDPSVMANVSPNFGLNMPIYPQQTPQSPFVPGPDFGRSSDVSAPVLDNTFNAALNPPLRL</sequence>
<keyword evidence="2" id="KW-1185">Reference proteome</keyword>